<evidence type="ECO:0000256" key="5">
    <source>
        <dbReference type="ARBA" id="ARBA00022859"/>
    </source>
</evidence>
<dbReference type="GO" id="GO:0005768">
    <property type="term" value="C:endosome"/>
    <property type="evidence" value="ECO:0007669"/>
    <property type="project" value="TreeGrafter"/>
</dbReference>
<evidence type="ECO:0000259" key="8">
    <source>
        <dbReference type="PROSITE" id="PS50104"/>
    </source>
</evidence>
<dbReference type="PANTHER" id="PTHR47230:SF1">
    <property type="entry name" value="TIR DOMAIN-CONTAINING ADAPTER MOLECULE 1"/>
    <property type="match status" value="1"/>
</dbReference>
<dbReference type="GO" id="GO:0032481">
    <property type="term" value="P:positive regulation of type I interferon production"/>
    <property type="evidence" value="ECO:0007669"/>
    <property type="project" value="TreeGrafter"/>
</dbReference>
<feature type="region of interest" description="Disordered" evidence="7">
    <location>
        <begin position="305"/>
        <end position="368"/>
    </location>
</feature>
<evidence type="ECO:0000256" key="3">
    <source>
        <dbReference type="ARBA" id="ARBA00022553"/>
    </source>
</evidence>
<keyword evidence="5" id="KW-0391">Immunity</keyword>
<dbReference type="AlphaFoldDB" id="A0A7K8UER2"/>
<keyword evidence="3" id="KW-0597">Phosphoprotein</keyword>
<dbReference type="Gene3D" id="3.40.50.10140">
    <property type="entry name" value="Toll/interleukin-1 receptor homology (TIR) domain"/>
    <property type="match status" value="1"/>
</dbReference>
<dbReference type="InterPro" id="IPR000157">
    <property type="entry name" value="TIR_dom"/>
</dbReference>
<comment type="subcellular location">
    <subcellularLocation>
        <location evidence="1">Cytoplasm</location>
    </subcellularLocation>
</comment>
<dbReference type="PROSITE" id="PS50104">
    <property type="entry name" value="TIR"/>
    <property type="match status" value="1"/>
</dbReference>
<keyword evidence="10" id="KW-1185">Reference proteome</keyword>
<evidence type="ECO:0000313" key="10">
    <source>
        <dbReference type="Proteomes" id="UP000569728"/>
    </source>
</evidence>
<keyword evidence="6" id="KW-0395">Inflammatory response</keyword>
<dbReference type="EMBL" id="VWZA01002000">
    <property type="protein sequence ID" value="NXF52568.1"/>
    <property type="molecule type" value="Genomic_DNA"/>
</dbReference>
<dbReference type="GO" id="GO:0043123">
    <property type="term" value="P:positive regulation of canonical NF-kappaB signal transduction"/>
    <property type="evidence" value="ECO:0007669"/>
    <property type="project" value="TreeGrafter"/>
</dbReference>
<dbReference type="PANTHER" id="PTHR47230">
    <property type="entry name" value="TIR DOMAIN-CONTAINING ADAPTER MOLECULE 1"/>
    <property type="match status" value="1"/>
</dbReference>
<feature type="region of interest" description="Disordered" evidence="7">
    <location>
        <begin position="401"/>
        <end position="434"/>
    </location>
</feature>
<reference evidence="9 10" key="1">
    <citation type="submission" date="2019-09" db="EMBL/GenBank/DDBJ databases">
        <title>Bird 10,000 Genomes (B10K) Project - Family phase.</title>
        <authorList>
            <person name="Zhang G."/>
        </authorList>
    </citation>
    <scope>NUCLEOTIDE SEQUENCE [LARGE SCALE GENOMIC DNA]</scope>
    <source>
        <strain evidence="9">B10K-CU-031-11</strain>
        <tissue evidence="9">Muscle</tissue>
    </source>
</reference>
<dbReference type="InterPro" id="IPR035897">
    <property type="entry name" value="Toll_tir_struct_dom_sf"/>
</dbReference>
<accession>A0A7K8UER2</accession>
<feature type="domain" description="TIR" evidence="8">
    <location>
        <begin position="447"/>
        <end position="580"/>
    </location>
</feature>
<dbReference type="Gene3D" id="1.25.40.780">
    <property type="match status" value="1"/>
</dbReference>
<evidence type="ECO:0000256" key="7">
    <source>
        <dbReference type="SAM" id="MobiDB-lite"/>
    </source>
</evidence>
<feature type="non-terminal residue" evidence="9">
    <location>
        <position position="1"/>
    </location>
</feature>
<dbReference type="GO" id="GO:0035666">
    <property type="term" value="P:TRIF-dependent toll-like receptor signaling pathway"/>
    <property type="evidence" value="ECO:0007669"/>
    <property type="project" value="InterPro"/>
</dbReference>
<proteinExistence type="predicted"/>
<dbReference type="SUPFAM" id="SSF52200">
    <property type="entry name" value="Toll/Interleukin receptor TIR domain"/>
    <property type="match status" value="1"/>
</dbReference>
<keyword evidence="2" id="KW-0963">Cytoplasm</keyword>
<dbReference type="GO" id="GO:0035591">
    <property type="term" value="F:signaling adaptor activity"/>
    <property type="evidence" value="ECO:0007669"/>
    <property type="project" value="TreeGrafter"/>
</dbReference>
<dbReference type="Proteomes" id="UP000569728">
    <property type="component" value="Unassembled WGS sequence"/>
</dbReference>
<comment type="caution">
    <text evidence="9">The sequence shown here is derived from an EMBL/GenBank/DDBJ whole genome shotgun (WGS) entry which is preliminary data.</text>
</comment>
<evidence type="ECO:0000256" key="4">
    <source>
        <dbReference type="ARBA" id="ARBA00022588"/>
    </source>
</evidence>
<dbReference type="InterPro" id="IPR040886">
    <property type="entry name" value="TRIF_N"/>
</dbReference>
<name>A0A7K8UER2_OCEOC</name>
<feature type="compositionally biased region" description="Basic and acidic residues" evidence="7">
    <location>
        <begin position="334"/>
        <end position="348"/>
    </location>
</feature>
<feature type="non-terminal residue" evidence="9">
    <location>
        <position position="628"/>
    </location>
</feature>
<evidence type="ECO:0000313" key="9">
    <source>
        <dbReference type="EMBL" id="NXF52568.1"/>
    </source>
</evidence>
<organism evidence="9 10">
    <name type="scientific">Oceanites oceanicus</name>
    <name type="common">Wilson's storm petrel</name>
    <name type="synonym">Procellaria oceanica</name>
    <dbReference type="NCBI Taxonomy" id="79653"/>
    <lineage>
        <taxon>Eukaryota</taxon>
        <taxon>Metazoa</taxon>
        <taxon>Chordata</taxon>
        <taxon>Craniata</taxon>
        <taxon>Vertebrata</taxon>
        <taxon>Euteleostomi</taxon>
        <taxon>Archelosauria</taxon>
        <taxon>Archosauria</taxon>
        <taxon>Dinosauria</taxon>
        <taxon>Saurischia</taxon>
        <taxon>Theropoda</taxon>
        <taxon>Coelurosauria</taxon>
        <taxon>Aves</taxon>
        <taxon>Neognathae</taxon>
        <taxon>Neoaves</taxon>
        <taxon>Aequornithes</taxon>
        <taxon>Procellariiformes</taxon>
        <taxon>Hydrobatidae</taxon>
        <taxon>Oceanites</taxon>
    </lineage>
</organism>
<protein>
    <submittedName>
        <fullName evidence="9">TCAM1 protein</fullName>
    </submittedName>
</protein>
<dbReference type="OrthoDB" id="9906976at2759"/>
<evidence type="ECO:0000256" key="2">
    <source>
        <dbReference type="ARBA" id="ARBA00022490"/>
    </source>
</evidence>
<dbReference type="Pfam" id="PF17798">
    <property type="entry name" value="TRIF-NTD"/>
    <property type="match status" value="1"/>
</dbReference>
<evidence type="ECO:0000256" key="1">
    <source>
        <dbReference type="ARBA" id="ARBA00004496"/>
    </source>
</evidence>
<keyword evidence="4" id="KW-0399">Innate immunity</keyword>
<feature type="region of interest" description="Disordered" evidence="7">
    <location>
        <begin position="231"/>
        <end position="285"/>
    </location>
</feature>
<dbReference type="InterPro" id="IPR046946">
    <property type="entry name" value="TCAM1/2"/>
</dbReference>
<dbReference type="GO" id="GO:0045087">
    <property type="term" value="P:innate immune response"/>
    <property type="evidence" value="ECO:0007669"/>
    <property type="project" value="UniProtKB-KW"/>
</dbReference>
<feature type="compositionally biased region" description="Polar residues" evidence="7">
    <location>
        <begin position="242"/>
        <end position="254"/>
    </location>
</feature>
<sequence>MAQSAKLQTSFEDVFNILSQIPHDKLLSLKYKLKHLILGPSSKLLQAMVLLTLGQEVDARICLDALGDNRAAQYVHQTKLGAGGAQEDGEGLQPPQLDAGAMALLAQIYSVLAEEKLCSHEAMDKACQAATKACNANKETQGDALNSIPAEDLEKPGSAISMGPGDKFQTLRSDVGVGPLQMASRNYVVRSSPVQTGGNSDLSGPRTLCSLGSPSFPSHFEISASPTVVFHTQPSSHERVPQPSQLCEGSTSGAGQPDGDRQSHGLQETSWASRPKSHPGQDTGAQVPQLEKVLHVSSCHPTLPIPETQLPTLGAVNQPAESGDVSSTVPAEPHAPKESTDKKQDEKQLSTGLPHSRATVDTGPAHMSVEDSYVPAGISSNSAPASISACSLPHPTYSFSSTLPPPLPEGPSNLSYPPPLHSSPSPAWPPPAHAVAAVPTSQPDGGKFFTFVVLHASEDEIVAHRVKDLLENMGVPNGATLCEDFFIAGRSHLTCFQDAMENSAFIILLLTKNFPCDLCMFQTNTALMESILKPSKQDSVIPFVPKENPLERSQIPSILGGLTPLDENSPGFSRTVQNTFTTSRINERKATWDLMQRRKLQLYRERYQTLQNLAALNLGSLPHVPPSA</sequence>
<dbReference type="GO" id="GO:0006954">
    <property type="term" value="P:inflammatory response"/>
    <property type="evidence" value="ECO:0007669"/>
    <property type="project" value="UniProtKB-KW"/>
</dbReference>
<evidence type="ECO:0000256" key="6">
    <source>
        <dbReference type="ARBA" id="ARBA00023198"/>
    </source>
</evidence>
<feature type="compositionally biased region" description="Pro residues" evidence="7">
    <location>
        <begin position="416"/>
        <end position="432"/>
    </location>
</feature>
<gene>
    <name evidence="9" type="primary">Ticam1</name>
    <name evidence="9" type="ORF">OCEOCE_R03544</name>
</gene>